<evidence type="ECO:0008006" key="3">
    <source>
        <dbReference type="Google" id="ProtNLM"/>
    </source>
</evidence>
<accession>A0A9D4RGY6</accession>
<dbReference type="SUPFAM" id="SSF53098">
    <property type="entry name" value="Ribonuclease H-like"/>
    <property type="match status" value="1"/>
</dbReference>
<evidence type="ECO:0000313" key="2">
    <source>
        <dbReference type="Proteomes" id="UP000828390"/>
    </source>
</evidence>
<dbReference type="Proteomes" id="UP000828390">
    <property type="component" value="Unassembled WGS sequence"/>
</dbReference>
<reference evidence="1" key="2">
    <citation type="submission" date="2020-11" db="EMBL/GenBank/DDBJ databases">
        <authorList>
            <person name="McCartney M.A."/>
            <person name="Auch B."/>
            <person name="Kono T."/>
            <person name="Mallez S."/>
            <person name="Becker A."/>
            <person name="Gohl D.M."/>
            <person name="Silverstein K.A.T."/>
            <person name="Koren S."/>
            <person name="Bechman K.B."/>
            <person name="Herman A."/>
            <person name="Abrahante J.E."/>
            <person name="Garbe J."/>
        </authorList>
    </citation>
    <scope>NUCLEOTIDE SEQUENCE</scope>
    <source>
        <strain evidence="1">Duluth1</strain>
        <tissue evidence="1">Whole animal</tissue>
    </source>
</reference>
<dbReference type="PANTHER" id="PTHR46880">
    <property type="entry name" value="RAS-ASSOCIATING DOMAIN-CONTAINING PROTEIN"/>
    <property type="match status" value="1"/>
</dbReference>
<comment type="caution">
    <text evidence="1">The sequence shown here is derived from an EMBL/GenBank/DDBJ whole genome shotgun (WGS) entry which is preliminary data.</text>
</comment>
<dbReference type="InterPro" id="IPR012337">
    <property type="entry name" value="RNaseH-like_sf"/>
</dbReference>
<name>A0A9D4RGY6_DREPO</name>
<organism evidence="1 2">
    <name type="scientific">Dreissena polymorpha</name>
    <name type="common">Zebra mussel</name>
    <name type="synonym">Mytilus polymorpha</name>
    <dbReference type="NCBI Taxonomy" id="45954"/>
    <lineage>
        <taxon>Eukaryota</taxon>
        <taxon>Metazoa</taxon>
        <taxon>Spiralia</taxon>
        <taxon>Lophotrochozoa</taxon>
        <taxon>Mollusca</taxon>
        <taxon>Bivalvia</taxon>
        <taxon>Autobranchia</taxon>
        <taxon>Heteroconchia</taxon>
        <taxon>Euheterodonta</taxon>
        <taxon>Imparidentia</taxon>
        <taxon>Neoheterodontei</taxon>
        <taxon>Myida</taxon>
        <taxon>Dreissenoidea</taxon>
        <taxon>Dreissenidae</taxon>
        <taxon>Dreissena</taxon>
    </lineage>
</organism>
<evidence type="ECO:0000313" key="1">
    <source>
        <dbReference type="EMBL" id="KAH3867914.1"/>
    </source>
</evidence>
<gene>
    <name evidence="1" type="ORF">DPMN_031051</name>
</gene>
<sequence>MEKRAVANCGLFEKREPSVSSFEGLADKILSQEEMWAKFSNMTGLVAIFRVLLVSTVDCERGFSAQNLLKIRLRCRMGFENLDHLMCVDINFPGLSEFEPEVIYQKWRSLKKRQIFCSNNKLEKLINM</sequence>
<reference evidence="1" key="1">
    <citation type="journal article" date="2019" name="bioRxiv">
        <title>The Genome of the Zebra Mussel, Dreissena polymorpha: A Resource for Invasive Species Research.</title>
        <authorList>
            <person name="McCartney M.A."/>
            <person name="Auch B."/>
            <person name="Kono T."/>
            <person name="Mallez S."/>
            <person name="Zhang Y."/>
            <person name="Obille A."/>
            <person name="Becker A."/>
            <person name="Abrahante J.E."/>
            <person name="Garbe J."/>
            <person name="Badalamenti J.P."/>
            <person name="Herman A."/>
            <person name="Mangelson H."/>
            <person name="Liachko I."/>
            <person name="Sullivan S."/>
            <person name="Sone E.D."/>
            <person name="Koren S."/>
            <person name="Silverstein K.A.T."/>
            <person name="Beckman K.B."/>
            <person name="Gohl D.M."/>
        </authorList>
    </citation>
    <scope>NUCLEOTIDE SEQUENCE</scope>
    <source>
        <strain evidence="1">Duluth1</strain>
        <tissue evidence="1">Whole animal</tissue>
    </source>
</reference>
<dbReference type="AlphaFoldDB" id="A0A9D4RGY6"/>
<proteinExistence type="predicted"/>
<dbReference type="EMBL" id="JAIWYP010000002">
    <property type="protein sequence ID" value="KAH3867914.1"/>
    <property type="molecule type" value="Genomic_DNA"/>
</dbReference>
<protein>
    <recommendedName>
        <fullName evidence="3">HAT C-terminal dimerisation domain-containing protein</fullName>
    </recommendedName>
</protein>
<dbReference type="PANTHER" id="PTHR46880:SF5">
    <property type="entry name" value="DUF4371 DOMAIN-CONTAINING PROTEIN"/>
    <property type="match status" value="1"/>
</dbReference>
<keyword evidence="2" id="KW-1185">Reference proteome</keyword>